<dbReference type="OrthoDB" id="4174975at2"/>
<keyword evidence="1" id="KW-1133">Transmembrane helix</keyword>
<proteinExistence type="predicted"/>
<feature type="transmembrane region" description="Helical" evidence="1">
    <location>
        <begin position="65"/>
        <end position="84"/>
    </location>
</feature>
<evidence type="ECO:0000313" key="4">
    <source>
        <dbReference type="Proteomes" id="UP000193431"/>
    </source>
</evidence>
<evidence type="ECO:0000256" key="1">
    <source>
        <dbReference type="SAM" id="Phobius"/>
    </source>
</evidence>
<dbReference type="Pfam" id="PF14219">
    <property type="entry name" value="DUF4328"/>
    <property type="match status" value="1"/>
</dbReference>
<evidence type="ECO:0000313" key="3">
    <source>
        <dbReference type="EMBL" id="ARN77282.1"/>
    </source>
</evidence>
<sequence>MTEINSGLQNQLQKMNVVLNNNGISLIIGLWWAIHIINNIYATIVNRISLSAETASEMMVGTQNSIYSEILTVVEALLVIFMVYKISSMQTRLEREHGKAGGSVFNP</sequence>
<feature type="transmembrane region" description="Helical" evidence="1">
    <location>
        <begin position="24"/>
        <end position="45"/>
    </location>
</feature>
<evidence type="ECO:0000259" key="2">
    <source>
        <dbReference type="Pfam" id="PF14219"/>
    </source>
</evidence>
<keyword evidence="4" id="KW-1185">Reference proteome</keyword>
<feature type="domain" description="DUF4328" evidence="2">
    <location>
        <begin position="24"/>
        <end position="87"/>
    </location>
</feature>
<organism evidence="3 4">
    <name type="scientific">Nonlabens spongiae</name>
    <dbReference type="NCBI Taxonomy" id="331648"/>
    <lineage>
        <taxon>Bacteria</taxon>
        <taxon>Pseudomonadati</taxon>
        <taxon>Bacteroidota</taxon>
        <taxon>Flavobacteriia</taxon>
        <taxon>Flavobacteriales</taxon>
        <taxon>Flavobacteriaceae</taxon>
        <taxon>Nonlabens</taxon>
    </lineage>
</organism>
<dbReference type="InterPro" id="IPR025565">
    <property type="entry name" value="DUF4328"/>
</dbReference>
<dbReference type="EMBL" id="CP019344">
    <property type="protein sequence ID" value="ARN77282.1"/>
    <property type="molecule type" value="Genomic_DNA"/>
</dbReference>
<gene>
    <name evidence="3" type="ORF">BST97_04395</name>
</gene>
<name>A0A1W6MI68_9FLAO</name>
<dbReference type="Proteomes" id="UP000193431">
    <property type="component" value="Chromosome"/>
</dbReference>
<accession>A0A1W6MI68</accession>
<keyword evidence="1" id="KW-0812">Transmembrane</keyword>
<reference evidence="3 4" key="1">
    <citation type="submission" date="2016-11" db="EMBL/GenBank/DDBJ databases">
        <title>Trade-off between light-utilization and light-protection in marine flavobacteria.</title>
        <authorList>
            <person name="Kumagai Y."/>
        </authorList>
    </citation>
    <scope>NUCLEOTIDE SEQUENCE [LARGE SCALE GENOMIC DNA]</scope>
    <source>
        <strain evidence="3 4">JCM 13191</strain>
    </source>
</reference>
<dbReference type="AlphaFoldDB" id="A0A1W6MI68"/>
<keyword evidence="1" id="KW-0472">Membrane</keyword>
<protein>
    <recommendedName>
        <fullName evidence="2">DUF4328 domain-containing protein</fullName>
    </recommendedName>
</protein>